<evidence type="ECO:0000256" key="4">
    <source>
        <dbReference type="ARBA" id="ARBA00022475"/>
    </source>
</evidence>
<dbReference type="GO" id="GO:0015031">
    <property type="term" value="P:protein transport"/>
    <property type="evidence" value="ECO:0007669"/>
    <property type="project" value="UniProtKB-KW"/>
</dbReference>
<evidence type="ECO:0000259" key="12">
    <source>
        <dbReference type="PROSITE" id="PS52015"/>
    </source>
</evidence>
<keyword evidence="6 11" id="KW-0812">Transmembrane</keyword>
<dbReference type="Proteomes" id="UP000199603">
    <property type="component" value="Unassembled WGS sequence"/>
</dbReference>
<dbReference type="GO" id="GO:0031992">
    <property type="term" value="F:energy transducer activity"/>
    <property type="evidence" value="ECO:0007669"/>
    <property type="project" value="TreeGrafter"/>
</dbReference>
<comment type="subcellular location">
    <subcellularLocation>
        <location evidence="1">Cell inner membrane</location>
        <topology evidence="1">Single-pass membrane protein</topology>
        <orientation evidence="1">Periplasmic side</orientation>
    </subcellularLocation>
</comment>
<evidence type="ECO:0000256" key="1">
    <source>
        <dbReference type="ARBA" id="ARBA00004383"/>
    </source>
</evidence>
<dbReference type="PROSITE" id="PS52015">
    <property type="entry name" value="TONB_CTD"/>
    <property type="match status" value="1"/>
</dbReference>
<dbReference type="Gene3D" id="3.30.1150.10">
    <property type="match status" value="1"/>
</dbReference>
<feature type="compositionally biased region" description="Low complexity" evidence="10">
    <location>
        <begin position="88"/>
        <end position="108"/>
    </location>
</feature>
<keyword evidence="5" id="KW-0997">Cell inner membrane</keyword>
<dbReference type="RefSeq" id="WP_091238948.1">
    <property type="nucleotide sequence ID" value="NZ_FNAG01000001.1"/>
</dbReference>
<feature type="transmembrane region" description="Helical" evidence="11">
    <location>
        <begin position="20"/>
        <end position="40"/>
    </location>
</feature>
<gene>
    <name evidence="13" type="ORF">SAMN04488509_101733</name>
</gene>
<keyword evidence="9 11" id="KW-0472">Membrane</keyword>
<evidence type="ECO:0000256" key="8">
    <source>
        <dbReference type="ARBA" id="ARBA00022989"/>
    </source>
</evidence>
<dbReference type="GO" id="GO:0098797">
    <property type="term" value="C:plasma membrane protein complex"/>
    <property type="evidence" value="ECO:0007669"/>
    <property type="project" value="TreeGrafter"/>
</dbReference>
<protein>
    <submittedName>
        <fullName evidence="13">Outer membrane transport energization protein TonB</fullName>
    </submittedName>
</protein>
<reference evidence="13 14" key="1">
    <citation type="submission" date="2016-10" db="EMBL/GenBank/DDBJ databases">
        <authorList>
            <person name="de Groot N.N."/>
        </authorList>
    </citation>
    <scope>NUCLEOTIDE SEQUENCE [LARGE SCALE GENOMIC DNA]</scope>
    <source>
        <strain evidence="13 14">DSM 16957</strain>
    </source>
</reference>
<dbReference type="PANTHER" id="PTHR33446">
    <property type="entry name" value="PROTEIN TONB-RELATED"/>
    <property type="match status" value="1"/>
</dbReference>
<keyword evidence="3" id="KW-0813">Transport</keyword>
<evidence type="ECO:0000313" key="14">
    <source>
        <dbReference type="Proteomes" id="UP000199603"/>
    </source>
</evidence>
<dbReference type="STRING" id="265719.SAMN04488509_101733"/>
<keyword evidence="7" id="KW-0653">Protein transport</keyword>
<comment type="similarity">
    <text evidence="2">Belongs to the TonB family.</text>
</comment>
<accession>A0A1G6SXX3</accession>
<dbReference type="GO" id="GO:0055085">
    <property type="term" value="P:transmembrane transport"/>
    <property type="evidence" value="ECO:0007669"/>
    <property type="project" value="InterPro"/>
</dbReference>
<dbReference type="InterPro" id="IPR037682">
    <property type="entry name" value="TonB_C"/>
</dbReference>
<dbReference type="EMBL" id="FNAG01000001">
    <property type="protein sequence ID" value="SDD21067.1"/>
    <property type="molecule type" value="Genomic_DNA"/>
</dbReference>
<dbReference type="OrthoDB" id="9803361at2"/>
<name>A0A1G6SXX3_9GAMM</name>
<dbReference type="SUPFAM" id="SSF74653">
    <property type="entry name" value="TolA/TonB C-terminal domain"/>
    <property type="match status" value="1"/>
</dbReference>
<evidence type="ECO:0000256" key="10">
    <source>
        <dbReference type="SAM" id="MobiDB-lite"/>
    </source>
</evidence>
<dbReference type="AlphaFoldDB" id="A0A1G6SXX3"/>
<dbReference type="PANTHER" id="PTHR33446:SF11">
    <property type="entry name" value="TONB3"/>
    <property type="match status" value="1"/>
</dbReference>
<evidence type="ECO:0000313" key="13">
    <source>
        <dbReference type="EMBL" id="SDD21067.1"/>
    </source>
</evidence>
<evidence type="ECO:0000256" key="3">
    <source>
        <dbReference type="ARBA" id="ARBA00022448"/>
    </source>
</evidence>
<dbReference type="Pfam" id="PF03544">
    <property type="entry name" value="TonB_C"/>
    <property type="match status" value="1"/>
</dbReference>
<keyword evidence="14" id="KW-1185">Reference proteome</keyword>
<feature type="domain" description="TonB C-terminal" evidence="12">
    <location>
        <begin position="194"/>
        <end position="292"/>
    </location>
</feature>
<evidence type="ECO:0000256" key="6">
    <source>
        <dbReference type="ARBA" id="ARBA00022692"/>
    </source>
</evidence>
<keyword evidence="4" id="KW-1003">Cell membrane</keyword>
<dbReference type="InterPro" id="IPR006260">
    <property type="entry name" value="TonB/TolA_C"/>
</dbReference>
<evidence type="ECO:0000256" key="9">
    <source>
        <dbReference type="ARBA" id="ARBA00023136"/>
    </source>
</evidence>
<evidence type="ECO:0000256" key="2">
    <source>
        <dbReference type="ARBA" id="ARBA00006555"/>
    </source>
</evidence>
<dbReference type="NCBIfam" id="TIGR01352">
    <property type="entry name" value="tonB_Cterm"/>
    <property type="match status" value="1"/>
</dbReference>
<sequence>MTEADKDQAVTVGDGDRLGATLVFSLIAHAVLALGIGFTVDNPAPLRPTLDVILTQTRSEQRPENPDFLAQSSQQGGGESDKAERPSEPVSSPVPKSQPGLAPVAASPAAPPPQPERTQQVVSTQAPSDRQAPDADRAPTPDTPLPSARHLLEQSMEMARLAAEIERDSQSYAKRPRRKFISANTAEYEFAAYMRAWVQRVERIGNLNYPDEARRRNLFGQLLMTVAVRRDGSIERIDIIRSSGYPVLDEAALRIVRLGEPYPPLPETKEDIEILHITRTWEFQPGNVLRNR</sequence>
<feature type="region of interest" description="Disordered" evidence="10">
    <location>
        <begin position="57"/>
        <end position="147"/>
    </location>
</feature>
<evidence type="ECO:0000256" key="7">
    <source>
        <dbReference type="ARBA" id="ARBA00022927"/>
    </source>
</evidence>
<dbReference type="InterPro" id="IPR051045">
    <property type="entry name" value="TonB-dependent_transducer"/>
</dbReference>
<evidence type="ECO:0000256" key="5">
    <source>
        <dbReference type="ARBA" id="ARBA00022519"/>
    </source>
</evidence>
<organism evidence="13 14">
    <name type="scientific">Aquimonas voraii</name>
    <dbReference type="NCBI Taxonomy" id="265719"/>
    <lineage>
        <taxon>Bacteria</taxon>
        <taxon>Pseudomonadati</taxon>
        <taxon>Pseudomonadota</taxon>
        <taxon>Gammaproteobacteria</taxon>
        <taxon>Lysobacterales</taxon>
        <taxon>Lysobacteraceae</taxon>
        <taxon>Aquimonas</taxon>
    </lineage>
</organism>
<proteinExistence type="inferred from homology"/>
<keyword evidence="8 11" id="KW-1133">Transmembrane helix</keyword>
<evidence type="ECO:0000256" key="11">
    <source>
        <dbReference type="SAM" id="Phobius"/>
    </source>
</evidence>